<dbReference type="Pfam" id="PF10536">
    <property type="entry name" value="PMD"/>
    <property type="match status" value="1"/>
</dbReference>
<dbReference type="InterPro" id="IPR044824">
    <property type="entry name" value="MAIN-like"/>
</dbReference>
<reference evidence="3" key="2">
    <citation type="submission" date="2022-03" db="EMBL/GenBank/DDBJ databases">
        <title>Draft title - Genomic analysis of global carrot germplasm unveils the trajectory of domestication and the origin of high carotenoid orange carrot.</title>
        <authorList>
            <person name="Iorizzo M."/>
            <person name="Ellison S."/>
            <person name="Senalik D."/>
            <person name="Macko-Podgorni A."/>
            <person name="Grzebelus D."/>
            <person name="Bostan H."/>
            <person name="Rolling W."/>
            <person name="Curaba J."/>
            <person name="Simon P."/>
        </authorList>
    </citation>
    <scope>NUCLEOTIDE SEQUENCE</scope>
    <source>
        <tissue evidence="3">Leaf</tissue>
    </source>
</reference>
<proteinExistence type="predicted"/>
<gene>
    <name evidence="3" type="ORF">DCAR_0312456</name>
</gene>
<dbReference type="GO" id="GO:0010073">
    <property type="term" value="P:meristem maintenance"/>
    <property type="evidence" value="ECO:0007669"/>
    <property type="project" value="InterPro"/>
</dbReference>
<dbReference type="InterPro" id="IPR019557">
    <property type="entry name" value="AminoTfrase-like_pln_mobile"/>
</dbReference>
<evidence type="ECO:0000313" key="3">
    <source>
        <dbReference type="EMBL" id="WOG93175.1"/>
    </source>
</evidence>
<dbReference type="KEGG" id="dcr:108210821"/>
<evidence type="ECO:0000313" key="4">
    <source>
        <dbReference type="Proteomes" id="UP000077755"/>
    </source>
</evidence>
<dbReference type="EMBL" id="CP093345">
    <property type="protein sequence ID" value="WOG93175.1"/>
    <property type="molecule type" value="Genomic_DNA"/>
</dbReference>
<accession>A0AAF0WSA1</accession>
<sequence length="710" mass="79616">MDPVVRHPGPIDGSLLTLQNEHRSEAVWNSREPPEDLVVRGNFGDYWNTVKNHRPHVSIVAAITAAGFGWIFRLGKVRHDRGVITAFIERWRPETHTFHFSFGEATITLEDVHHILGLRTTGRPLILHGYTSTADQKVALVRDLLGLAPDTADLRKDNLKIRWLITNFGTCHRLDESAEDFGAQRIFHIRAHLLCVIGSLFPHVSGNSVPLSLIRLLDDLESLGGYSWGSAVLCNTYRKMCDASRGVKDFTGYATLLQVWIYERFPTIAPHLRSQPQYTYPLALRWVASVTRTQVPDAQSRMTRYELDNMGVERFLWWPYAYLDDEFQPEQTVYLQWTAPTPLMYMAYVEWCYTDRVTRQFGFVQDIPTSSPRRNHHELHGVVNESIDWQGAREVYIHYWDTSLARAMTSPPFILGNGCSPAYMPWYLQVTRRYMVNPLFWSRADAFQGTQGATQSLEEQLLEVDSAIDPAAPDLNRAQSLLQGVIARVRGHGGPPTRRGRRPVTPVEPEPGTYYTHVGSSSWSHHVGTSTAPDRDARAPSGAGEWPRWTEVATETAGEDYVGGDGGFAVNLGADEDTSPSGGHTHVSPPLQESYQFADRDVYRPDMSFLTDQYTTPPLQAPVPSFGSPSYVFGAPAFPVTPAGVRSTPTPVHMHSFGAYAGESSPWAVRDQSEPEGPSQPEQRQQPPRDAKGKGRRCHTGSHILGHKKK</sequence>
<name>A0AAF0WSA1_DAUCS</name>
<protein>
    <recommendedName>
        <fullName evidence="2">Aminotransferase-like plant mobile domain-containing protein</fullName>
    </recommendedName>
</protein>
<feature type="region of interest" description="Disordered" evidence="1">
    <location>
        <begin position="664"/>
        <end position="710"/>
    </location>
</feature>
<feature type="region of interest" description="Disordered" evidence="1">
    <location>
        <begin position="489"/>
        <end position="544"/>
    </location>
</feature>
<dbReference type="PANTHER" id="PTHR46033">
    <property type="entry name" value="PROTEIN MAIN-LIKE 2"/>
    <property type="match status" value="1"/>
</dbReference>
<reference evidence="3" key="1">
    <citation type="journal article" date="2016" name="Nat. Genet.">
        <title>A high-quality carrot genome assembly provides new insights into carotenoid accumulation and asterid genome evolution.</title>
        <authorList>
            <person name="Iorizzo M."/>
            <person name="Ellison S."/>
            <person name="Senalik D."/>
            <person name="Zeng P."/>
            <person name="Satapoomin P."/>
            <person name="Huang J."/>
            <person name="Bowman M."/>
            <person name="Iovene M."/>
            <person name="Sanseverino W."/>
            <person name="Cavagnaro P."/>
            <person name="Yildiz M."/>
            <person name="Macko-Podgorni A."/>
            <person name="Moranska E."/>
            <person name="Grzebelus E."/>
            <person name="Grzebelus D."/>
            <person name="Ashrafi H."/>
            <person name="Zheng Z."/>
            <person name="Cheng S."/>
            <person name="Spooner D."/>
            <person name="Van Deynze A."/>
            <person name="Simon P."/>
        </authorList>
    </citation>
    <scope>NUCLEOTIDE SEQUENCE</scope>
    <source>
        <tissue evidence="3">Leaf</tissue>
    </source>
</reference>
<dbReference type="AlphaFoldDB" id="A0AAF0WSA1"/>
<feature type="compositionally biased region" description="Basic residues" evidence="1">
    <location>
        <begin position="694"/>
        <end position="710"/>
    </location>
</feature>
<feature type="compositionally biased region" description="Low complexity" evidence="1">
    <location>
        <begin position="675"/>
        <end position="686"/>
    </location>
</feature>
<organism evidence="3 4">
    <name type="scientific">Daucus carota subsp. sativus</name>
    <name type="common">Carrot</name>
    <dbReference type="NCBI Taxonomy" id="79200"/>
    <lineage>
        <taxon>Eukaryota</taxon>
        <taxon>Viridiplantae</taxon>
        <taxon>Streptophyta</taxon>
        <taxon>Embryophyta</taxon>
        <taxon>Tracheophyta</taxon>
        <taxon>Spermatophyta</taxon>
        <taxon>Magnoliopsida</taxon>
        <taxon>eudicotyledons</taxon>
        <taxon>Gunneridae</taxon>
        <taxon>Pentapetalae</taxon>
        <taxon>asterids</taxon>
        <taxon>campanulids</taxon>
        <taxon>Apiales</taxon>
        <taxon>Apiaceae</taxon>
        <taxon>Apioideae</taxon>
        <taxon>Scandiceae</taxon>
        <taxon>Daucinae</taxon>
        <taxon>Daucus</taxon>
        <taxon>Daucus sect. Daucus</taxon>
    </lineage>
</organism>
<feature type="domain" description="Aminotransferase-like plant mobile" evidence="2">
    <location>
        <begin position="68"/>
        <end position="427"/>
    </location>
</feature>
<dbReference type="Proteomes" id="UP000077755">
    <property type="component" value="Chromosome 3"/>
</dbReference>
<keyword evidence="4" id="KW-1185">Reference proteome</keyword>
<dbReference type="PANTHER" id="PTHR46033:SF8">
    <property type="entry name" value="PROTEIN MAINTENANCE OF MERISTEMS-LIKE"/>
    <property type="match status" value="1"/>
</dbReference>
<feature type="compositionally biased region" description="Low complexity" evidence="1">
    <location>
        <begin position="503"/>
        <end position="531"/>
    </location>
</feature>
<evidence type="ECO:0000259" key="2">
    <source>
        <dbReference type="Pfam" id="PF10536"/>
    </source>
</evidence>
<evidence type="ECO:0000256" key="1">
    <source>
        <dbReference type="SAM" id="MobiDB-lite"/>
    </source>
</evidence>